<dbReference type="EMBL" id="CAJJDO010000071">
    <property type="protein sequence ID" value="CAD8179081.1"/>
    <property type="molecule type" value="Genomic_DNA"/>
</dbReference>
<protein>
    <submittedName>
        <fullName evidence="2">Uncharacterized protein</fullName>
    </submittedName>
</protein>
<feature type="coiled-coil region" evidence="1">
    <location>
        <begin position="3"/>
        <end position="231"/>
    </location>
</feature>
<evidence type="ECO:0000313" key="2">
    <source>
        <dbReference type="EMBL" id="CAD8179081.1"/>
    </source>
</evidence>
<accession>A0A8S1VQT4</accession>
<name>A0A8S1VQT4_9CILI</name>
<proteinExistence type="predicted"/>
<keyword evidence="3" id="KW-1185">Reference proteome</keyword>
<reference evidence="2" key="1">
    <citation type="submission" date="2021-01" db="EMBL/GenBank/DDBJ databases">
        <authorList>
            <consortium name="Genoscope - CEA"/>
            <person name="William W."/>
        </authorList>
    </citation>
    <scope>NUCLEOTIDE SEQUENCE</scope>
</reference>
<organism evidence="2 3">
    <name type="scientific">Paramecium pentaurelia</name>
    <dbReference type="NCBI Taxonomy" id="43138"/>
    <lineage>
        <taxon>Eukaryota</taxon>
        <taxon>Sar</taxon>
        <taxon>Alveolata</taxon>
        <taxon>Ciliophora</taxon>
        <taxon>Intramacronucleata</taxon>
        <taxon>Oligohymenophorea</taxon>
        <taxon>Peniculida</taxon>
        <taxon>Parameciidae</taxon>
        <taxon>Paramecium</taxon>
    </lineage>
</organism>
<keyword evidence="1" id="KW-0175">Coiled coil</keyword>
<comment type="caution">
    <text evidence="2">The sequence shown here is derived from an EMBL/GenBank/DDBJ whole genome shotgun (WGS) entry which is preliminary data.</text>
</comment>
<sequence length="1020" mass="123757">MQKLTLEKQINHLERDIQQKQHKIEELTKIVEQQSNFVQQAQIQIKNLQDTQNSLQSQLFDIKQERDTFKCLNEIKEKQIKSLQEQVLIKNHVADTQQLKHELQEQYNQVFELQIELKTTKNQLEHLELERQNLMNELNIKTASQVVYIQNDFNNQPLQNYDQYLDKFDEERKQYLRQIHQYQLHEDKIKIENQKRLDKLQSIINNNEEEKRDLQEELLYLKQMIEMYKHQAQEEFTNQRKYEEQKLQNEREMKVILHKKDKLISDQKIEIQKLHQRINHSPQMNLQTINDMYNVNVDDLIDLKMKIMQQENTIKQLQNQIAKEQLEKNNIQEQTQKELTIASEKKQECLQQIAFVEQQRQKLDIEIQQNKQLKEDIFKLQTELTQLKKKDQIQKNEIDRLRQENLNNQTYIVNSQSKDNQSSINQQIMLNYEFIKSPNIKQFEKLTQDNLNLKQIINKKDEEIIILQQKITNINLDNEQDEFQKNSTITIAKKIEKIKCYSQKQSQMLADYRKLKLEKNKYEFQIEEFQYEIQKLRNLIQQERAQKEFMEKNLNKYKEEFSILEGQNKKQKKDFENKIKQIQQEMESKFVSKEQINYYQQNQELFKQRQQDKQLIQELKEKISILNLDSQKYREELYLKDNQIQKLQIATDNEENQNVLQMKLQIENDKIIIQTLNERIINLNQEIESKEKQLLTFQQDQINWESLQQFSKQIEYENRTNLNNQEDINDLKNNIRILNKKISEQTQQYQQAITEFGNEFQQSIMLLNVEIKQLEQENQDLAKAMEQYKQLYQQEKIENQNKLNLTSAEIQEIKISLEQVTKERDQLSQQKQIIDYKEKQILIKEDEIKCQLIELKEENKNFEIDILVKKNKELAIIGCDYILIRELENYKQKLIEEQEKVNELMQRSIQQMEEYQEGNQDLYEKKLMQNELNDLKKQIEQMKAEQLKLLMSSNIQIDEQLNFEEERQQYQQQIKQLMHFKENITLEDIKLVRDIIQSGKLISYLEKAKSIHELQNSMQS</sequence>
<dbReference type="OrthoDB" id="307764at2759"/>
<gene>
    <name evidence="2" type="ORF">PPENT_87.1.T0710067</name>
</gene>
<feature type="coiled-coil region" evidence="1">
    <location>
        <begin position="666"/>
        <end position="983"/>
    </location>
</feature>
<dbReference type="Proteomes" id="UP000689195">
    <property type="component" value="Unassembled WGS sequence"/>
</dbReference>
<evidence type="ECO:0000313" key="3">
    <source>
        <dbReference type="Proteomes" id="UP000689195"/>
    </source>
</evidence>
<feature type="coiled-coil region" evidence="1">
    <location>
        <begin position="512"/>
        <end position="636"/>
    </location>
</feature>
<evidence type="ECO:0000256" key="1">
    <source>
        <dbReference type="SAM" id="Coils"/>
    </source>
</evidence>
<dbReference type="AlphaFoldDB" id="A0A8S1VQT4"/>
<feature type="coiled-coil region" evidence="1">
    <location>
        <begin position="300"/>
        <end position="404"/>
    </location>
</feature>